<feature type="transmembrane region" description="Helical" evidence="1">
    <location>
        <begin position="138"/>
        <end position="161"/>
    </location>
</feature>
<reference evidence="3" key="1">
    <citation type="submission" date="2017-09" db="EMBL/GenBank/DDBJ databases">
        <title>Depth-based differentiation of microbial function through sediment-hosted aquifers and enrichment of novel symbionts in the deep terrestrial subsurface.</title>
        <authorList>
            <person name="Probst A.J."/>
            <person name="Ladd B."/>
            <person name="Jarett J.K."/>
            <person name="Geller-Mcgrath D.E."/>
            <person name="Sieber C.M.K."/>
            <person name="Emerson J.B."/>
            <person name="Anantharaman K."/>
            <person name="Thomas B.C."/>
            <person name="Malmstrom R."/>
            <person name="Stieglmeier M."/>
            <person name="Klingl A."/>
            <person name="Woyke T."/>
            <person name="Ryan C.M."/>
            <person name="Banfield J.F."/>
        </authorList>
    </citation>
    <scope>NUCLEOTIDE SEQUENCE [LARGE SCALE GENOMIC DNA]</scope>
</reference>
<feature type="transmembrane region" description="Helical" evidence="1">
    <location>
        <begin position="36"/>
        <end position="55"/>
    </location>
</feature>
<dbReference type="Proteomes" id="UP000231530">
    <property type="component" value="Unassembled WGS sequence"/>
</dbReference>
<feature type="transmembrane region" description="Helical" evidence="1">
    <location>
        <begin position="506"/>
        <end position="527"/>
    </location>
</feature>
<comment type="caution">
    <text evidence="2">The sequence shown here is derived from an EMBL/GenBank/DDBJ whole genome shotgun (WGS) entry which is preliminary data.</text>
</comment>
<feature type="transmembrane region" description="Helical" evidence="1">
    <location>
        <begin position="96"/>
        <end position="118"/>
    </location>
</feature>
<gene>
    <name evidence="2" type="ORF">COU32_04245</name>
</gene>
<feature type="transmembrane region" description="Helical" evidence="1">
    <location>
        <begin position="173"/>
        <end position="196"/>
    </location>
</feature>
<name>A0A2H0TV45_9BACT</name>
<feature type="transmembrane region" description="Helical" evidence="1">
    <location>
        <begin position="329"/>
        <end position="347"/>
    </location>
</feature>
<keyword evidence="1" id="KW-0472">Membrane</keyword>
<feature type="transmembrane region" description="Helical" evidence="1">
    <location>
        <begin position="67"/>
        <end position="90"/>
    </location>
</feature>
<evidence type="ECO:0000313" key="2">
    <source>
        <dbReference type="EMBL" id="PIR76020.1"/>
    </source>
</evidence>
<accession>A0A2H0TV45</accession>
<feature type="transmembrane region" description="Helical" evidence="1">
    <location>
        <begin position="421"/>
        <end position="441"/>
    </location>
</feature>
<feature type="transmembrane region" description="Helical" evidence="1">
    <location>
        <begin position="12"/>
        <end position="30"/>
    </location>
</feature>
<organism evidence="2 3">
    <name type="scientific">Candidatus Magasanikbacteria bacterium CG10_big_fil_rev_8_21_14_0_10_42_10</name>
    <dbReference type="NCBI Taxonomy" id="1974649"/>
    <lineage>
        <taxon>Bacteria</taxon>
        <taxon>Candidatus Magasanikiibacteriota</taxon>
    </lineage>
</organism>
<feature type="transmembrane region" description="Helical" evidence="1">
    <location>
        <begin position="568"/>
        <end position="589"/>
    </location>
</feature>
<sequence>MVYKRMAYLKSQWSVFGIGGVLLSFLYLNIFRWHLSVVGIVLTLGYLFLLTYLWQRILEHVFRFERGFVTVFLACFAALFVVSGIESIVITFYTTTYLLTFISLTTSLVLSFFLNIWVHGQSHGPGIEGKGRKEYLIVFPHMKWISWVYILLWSVTVWLFFHTYGTLVFFSPWQSLSVFILPLVAVLSILLGILLCSKTVTKHVLLFVLMQSVLLHMYMPLSHMLPWGGDVWRHIAVEEQLSSGEIVPPVLFGPEALWREVVGVDIPEVFLIPQKYSYGQFWGLAVIIRQLTNISLEAINIWMIPLLWSLVFPLLLFRFGRLVFQSWRGGLLLAWLSTIAFSLQALGALSLPVSLGVLTFFFMCMLLLQYGARRHPPQRYILMFFGVLMLFGYALSFLLLVFVVGGAWIFSTIHARVQHTVYAWALIILVTIVGALIFPGIELLAHTSLLPSHVDILQVAKTAFGQLSGWYYASVIRPHDILSGNVIFNHTPTYAFVASIFTVWRWWLLPWMMFFLGMMVYGLIQYVCEKKQGIALVPVWTILSLMGAYKIGWFLLEGDRTLIRRLDPYVATGMLVFFSFGILLFFSFIRYKSLVLRRVCISIFVLMIGWVGTATYASGPDIRSTSTDEYDVASFLAGRMKDTTEPSCVLADTWVLLPLEALSHGQVVGGNFPIGSQFGQAQRVSLYDTVREGDIMSDTIPSIFTLTHATHCFLVFPDTMTEDRRERISLLLDTVPIQYPGFLIWDIRQSDLYPRTF</sequence>
<feature type="transmembrane region" description="Helical" evidence="1">
    <location>
        <begin position="203"/>
        <end position="221"/>
    </location>
</feature>
<feature type="transmembrane region" description="Helical" evidence="1">
    <location>
        <begin position="353"/>
        <end position="370"/>
    </location>
</feature>
<protein>
    <recommendedName>
        <fullName evidence="4">Glycosyltransferase RgtA/B/C/D-like domain-containing protein</fullName>
    </recommendedName>
</protein>
<dbReference type="AlphaFoldDB" id="A0A2H0TV45"/>
<evidence type="ECO:0008006" key="4">
    <source>
        <dbReference type="Google" id="ProtNLM"/>
    </source>
</evidence>
<keyword evidence="1" id="KW-0812">Transmembrane</keyword>
<proteinExistence type="predicted"/>
<evidence type="ECO:0000313" key="3">
    <source>
        <dbReference type="Proteomes" id="UP000231530"/>
    </source>
</evidence>
<keyword evidence="1" id="KW-1133">Transmembrane helix</keyword>
<feature type="transmembrane region" description="Helical" evidence="1">
    <location>
        <begin position="382"/>
        <end position="409"/>
    </location>
</feature>
<dbReference type="EMBL" id="PFBY01000045">
    <property type="protein sequence ID" value="PIR76020.1"/>
    <property type="molecule type" value="Genomic_DNA"/>
</dbReference>
<evidence type="ECO:0000256" key="1">
    <source>
        <dbReference type="SAM" id="Phobius"/>
    </source>
</evidence>
<feature type="transmembrane region" description="Helical" evidence="1">
    <location>
        <begin position="533"/>
        <end position="556"/>
    </location>
</feature>
<feature type="transmembrane region" description="Helical" evidence="1">
    <location>
        <begin position="299"/>
        <end position="317"/>
    </location>
</feature>
<feature type="transmembrane region" description="Helical" evidence="1">
    <location>
        <begin position="595"/>
        <end position="617"/>
    </location>
</feature>